<reference evidence="1" key="1">
    <citation type="journal article" date="2023" name="bioRxiv">
        <title>Improved chromosome-level genome assembly for marigold (Tagetes erecta).</title>
        <authorList>
            <person name="Jiang F."/>
            <person name="Yuan L."/>
            <person name="Wang S."/>
            <person name="Wang H."/>
            <person name="Xu D."/>
            <person name="Wang A."/>
            <person name="Fan W."/>
        </authorList>
    </citation>
    <scope>NUCLEOTIDE SEQUENCE</scope>
    <source>
        <strain evidence="1">WSJ</strain>
        <tissue evidence="1">Leaf</tissue>
    </source>
</reference>
<evidence type="ECO:0000313" key="1">
    <source>
        <dbReference type="EMBL" id="KAK1422976.1"/>
    </source>
</evidence>
<comment type="caution">
    <text evidence="1">The sequence shown here is derived from an EMBL/GenBank/DDBJ whole genome shotgun (WGS) entry which is preliminary data.</text>
</comment>
<organism evidence="1 2">
    <name type="scientific">Tagetes erecta</name>
    <name type="common">African marigold</name>
    <dbReference type="NCBI Taxonomy" id="13708"/>
    <lineage>
        <taxon>Eukaryota</taxon>
        <taxon>Viridiplantae</taxon>
        <taxon>Streptophyta</taxon>
        <taxon>Embryophyta</taxon>
        <taxon>Tracheophyta</taxon>
        <taxon>Spermatophyta</taxon>
        <taxon>Magnoliopsida</taxon>
        <taxon>eudicotyledons</taxon>
        <taxon>Gunneridae</taxon>
        <taxon>Pentapetalae</taxon>
        <taxon>asterids</taxon>
        <taxon>campanulids</taxon>
        <taxon>Asterales</taxon>
        <taxon>Asteraceae</taxon>
        <taxon>Asteroideae</taxon>
        <taxon>Heliantheae alliance</taxon>
        <taxon>Tageteae</taxon>
        <taxon>Tagetes</taxon>
    </lineage>
</organism>
<dbReference type="AlphaFoldDB" id="A0AAD8KKA7"/>
<name>A0AAD8KKA7_TARER</name>
<evidence type="ECO:0000313" key="2">
    <source>
        <dbReference type="Proteomes" id="UP001229421"/>
    </source>
</evidence>
<gene>
    <name evidence="1" type="ORF">QVD17_18268</name>
</gene>
<protein>
    <submittedName>
        <fullName evidence="1">Uncharacterized protein</fullName>
    </submittedName>
</protein>
<keyword evidence="2" id="KW-1185">Reference proteome</keyword>
<dbReference type="Proteomes" id="UP001229421">
    <property type="component" value="Unassembled WGS sequence"/>
</dbReference>
<sequence>MIQHLRPQEGDEEGDERACGRGEKLVEEVGRDSAVRGRGEEQTRRRRGPLLLRRACDKDHSSFGELVTRWFLLVICGISLVRKVCIAFVCIVRKCNVGGGGVEIHGLLWDPAEFWAQPQHPPITRLLLVPIGKPGRLLVSIGKIVMDED</sequence>
<proteinExistence type="predicted"/>
<dbReference type="EMBL" id="JAUHHV010000005">
    <property type="protein sequence ID" value="KAK1422976.1"/>
    <property type="molecule type" value="Genomic_DNA"/>
</dbReference>
<accession>A0AAD8KKA7</accession>